<evidence type="ECO:0000313" key="1">
    <source>
        <dbReference type="EMBL" id="GFR05174.1"/>
    </source>
</evidence>
<reference evidence="1" key="1">
    <citation type="submission" date="2020-07" db="EMBL/GenBank/DDBJ databases">
        <title>Multicomponent nature underlies the extraordinary mechanical properties of spider dragline silk.</title>
        <authorList>
            <person name="Kono N."/>
            <person name="Nakamura H."/>
            <person name="Mori M."/>
            <person name="Yoshida Y."/>
            <person name="Ohtoshi R."/>
            <person name="Malay A.D."/>
            <person name="Moran D.A.P."/>
            <person name="Tomita M."/>
            <person name="Numata K."/>
            <person name="Arakawa K."/>
        </authorList>
    </citation>
    <scope>NUCLEOTIDE SEQUENCE</scope>
</reference>
<sequence>MNFLELIRPHLCQDPDRMSIIAFVNQPPAVKCETCHQTPIPNVYHIIRKAANVDLLGACHLAQMYHILTGDEQVPVPFALVSVEGILPKRVDDKPIHRLYASVKILKALNAPFTQNATMDEPTVKMQHFLTDYMHAITHAQPQEVLKDSEKMVLNHLLQNLNQAMVSKEFQENKFDFYFQKLVPYVKACRKDWTPLPPEEEESNLIKQLLNQLQRSMAIRKMFSRYCIPFDIFHVLVGCYAFCSDIGMVANWALDLMARICRGGRDRVSIRKFCKIWPVGKNGQGENSGSVRSRGDGNASAVPNVLFDHHADQLAFNIAMGHVACSMDLKTAQVKKGAFAKARRLYGIVCKLVKQVQAFDVQYPIPWTIDTLKLFMVSDANIEKNLTEIAAVVFEPQ</sequence>
<dbReference type="Proteomes" id="UP000887116">
    <property type="component" value="Unassembled WGS sequence"/>
</dbReference>
<comment type="caution">
    <text evidence="1">The sequence shown here is derived from an EMBL/GenBank/DDBJ whole genome shotgun (WGS) entry which is preliminary data.</text>
</comment>
<name>A0A8X6GKW9_TRICU</name>
<organism evidence="1 2">
    <name type="scientific">Trichonephila clavata</name>
    <name type="common">Joro spider</name>
    <name type="synonym">Nephila clavata</name>
    <dbReference type="NCBI Taxonomy" id="2740835"/>
    <lineage>
        <taxon>Eukaryota</taxon>
        <taxon>Metazoa</taxon>
        <taxon>Ecdysozoa</taxon>
        <taxon>Arthropoda</taxon>
        <taxon>Chelicerata</taxon>
        <taxon>Arachnida</taxon>
        <taxon>Araneae</taxon>
        <taxon>Araneomorphae</taxon>
        <taxon>Entelegynae</taxon>
        <taxon>Araneoidea</taxon>
        <taxon>Nephilidae</taxon>
        <taxon>Trichonephila</taxon>
    </lineage>
</organism>
<keyword evidence="2" id="KW-1185">Reference proteome</keyword>
<dbReference type="OrthoDB" id="6412431at2759"/>
<accession>A0A8X6GKW9</accession>
<dbReference type="EMBL" id="BMAO01025823">
    <property type="protein sequence ID" value="GFR05174.1"/>
    <property type="molecule type" value="Genomic_DNA"/>
</dbReference>
<evidence type="ECO:0000313" key="2">
    <source>
        <dbReference type="Proteomes" id="UP000887116"/>
    </source>
</evidence>
<proteinExistence type="predicted"/>
<dbReference type="AlphaFoldDB" id="A0A8X6GKW9"/>
<gene>
    <name evidence="1" type="primary">AVEN_257717_1</name>
    <name evidence="1" type="ORF">TNCT_553781</name>
</gene>
<protein>
    <submittedName>
        <fullName evidence="1">Uncharacterized protein</fullName>
    </submittedName>
</protein>